<reference evidence="1 3" key="1">
    <citation type="submission" date="2024-04" db="EMBL/GenBank/DDBJ databases">
        <title>Tritrichomonas musculus Genome.</title>
        <authorList>
            <person name="Alves-Ferreira E."/>
            <person name="Grigg M."/>
            <person name="Lorenzi H."/>
            <person name="Galac M."/>
        </authorList>
    </citation>
    <scope>NUCLEOTIDE SEQUENCE [LARGE SCALE GENOMIC DNA]</scope>
    <source>
        <strain evidence="1 3">EAF2021</strain>
    </source>
</reference>
<organism evidence="1 3">
    <name type="scientific">Tritrichomonas musculus</name>
    <dbReference type="NCBI Taxonomy" id="1915356"/>
    <lineage>
        <taxon>Eukaryota</taxon>
        <taxon>Metamonada</taxon>
        <taxon>Parabasalia</taxon>
        <taxon>Tritrichomonadida</taxon>
        <taxon>Tritrichomonadidae</taxon>
        <taxon>Tritrichomonas</taxon>
    </lineage>
</organism>
<dbReference type="Proteomes" id="UP001470230">
    <property type="component" value="Unassembled WGS sequence"/>
</dbReference>
<dbReference type="EMBL" id="JAPFFF010000237">
    <property type="protein sequence ID" value="KAK8835095.1"/>
    <property type="molecule type" value="Genomic_DNA"/>
</dbReference>
<evidence type="ECO:0000313" key="2">
    <source>
        <dbReference type="EMBL" id="KAK8860699.1"/>
    </source>
</evidence>
<evidence type="ECO:0000313" key="3">
    <source>
        <dbReference type="Proteomes" id="UP001470230"/>
    </source>
</evidence>
<evidence type="ECO:0000313" key="1">
    <source>
        <dbReference type="EMBL" id="KAK8835095.1"/>
    </source>
</evidence>
<keyword evidence="3" id="KW-1185">Reference proteome</keyword>
<sequence length="65" mass="7185">MNSSIKLVVDKGDTNSMLIFTNTLNDSHNNTEDEIRLSVDNGNSTSMNTYSRMLFEGNGVDANIK</sequence>
<proteinExistence type="predicted"/>
<comment type="caution">
    <text evidence="1">The sequence shown here is derived from an EMBL/GenBank/DDBJ whole genome shotgun (WGS) entry which is preliminary data.</text>
</comment>
<dbReference type="EMBL" id="JAPFFF010000018">
    <property type="protein sequence ID" value="KAK8860699.1"/>
    <property type="molecule type" value="Genomic_DNA"/>
</dbReference>
<protein>
    <submittedName>
        <fullName evidence="1">Uncharacterized protein</fullName>
    </submittedName>
</protein>
<accession>A0ABR2GMC1</accession>
<gene>
    <name evidence="2" type="ORF">M9Y10_012364</name>
    <name evidence="1" type="ORF">M9Y10_018105</name>
</gene>
<name>A0ABR2GMC1_9EUKA</name>